<accession>A0A564XVK9</accession>
<feature type="compositionally biased region" description="Low complexity" evidence="2">
    <location>
        <begin position="10"/>
        <end position="27"/>
    </location>
</feature>
<feature type="compositionally biased region" description="Acidic residues" evidence="2">
    <location>
        <begin position="360"/>
        <end position="370"/>
    </location>
</feature>
<feature type="region of interest" description="Disordered" evidence="2">
    <location>
        <begin position="803"/>
        <end position="975"/>
    </location>
</feature>
<dbReference type="InterPro" id="IPR012677">
    <property type="entry name" value="Nucleotide-bd_a/b_plait_sf"/>
</dbReference>
<dbReference type="InterPro" id="IPR000504">
    <property type="entry name" value="RRM_dom"/>
</dbReference>
<feature type="compositionally biased region" description="Acidic residues" evidence="2">
    <location>
        <begin position="839"/>
        <end position="894"/>
    </location>
</feature>
<dbReference type="PROSITE" id="PS50102">
    <property type="entry name" value="RRM"/>
    <property type="match status" value="2"/>
</dbReference>
<feature type="compositionally biased region" description="Basic residues" evidence="2">
    <location>
        <begin position="192"/>
        <end position="203"/>
    </location>
</feature>
<keyword evidence="1" id="KW-0694">RNA-binding</keyword>
<feature type="compositionally biased region" description="Polar residues" evidence="2">
    <location>
        <begin position="228"/>
        <end position="240"/>
    </location>
</feature>
<gene>
    <name evidence="4" type="ORF">WMSIL1_LOCUS81</name>
</gene>
<proteinExistence type="predicted"/>
<dbReference type="Pfam" id="PF00076">
    <property type="entry name" value="RRM_1"/>
    <property type="match status" value="1"/>
</dbReference>
<protein>
    <recommendedName>
        <fullName evidence="3">RRM domain-containing protein</fullName>
    </recommendedName>
</protein>
<dbReference type="SUPFAM" id="SSF54928">
    <property type="entry name" value="RNA-binding domain, RBD"/>
    <property type="match status" value="2"/>
</dbReference>
<feature type="compositionally biased region" description="Acidic residues" evidence="2">
    <location>
        <begin position="436"/>
        <end position="445"/>
    </location>
</feature>
<evidence type="ECO:0000313" key="4">
    <source>
        <dbReference type="EMBL" id="VUZ38608.1"/>
    </source>
</evidence>
<name>A0A564XVK9_HYMDI</name>
<evidence type="ECO:0000256" key="1">
    <source>
        <dbReference type="PROSITE-ProRule" id="PRU00176"/>
    </source>
</evidence>
<feature type="compositionally biased region" description="Basic residues" evidence="2">
    <location>
        <begin position="946"/>
        <end position="957"/>
    </location>
</feature>
<feature type="compositionally biased region" description="Acidic residues" evidence="2">
    <location>
        <begin position="284"/>
        <end position="344"/>
    </location>
</feature>
<feature type="compositionally biased region" description="Low complexity" evidence="2">
    <location>
        <begin position="204"/>
        <end position="216"/>
    </location>
</feature>
<dbReference type="InterPro" id="IPR035979">
    <property type="entry name" value="RBD_domain_sf"/>
</dbReference>
<feature type="region of interest" description="Disordered" evidence="2">
    <location>
        <begin position="61"/>
        <end position="473"/>
    </location>
</feature>
<feature type="compositionally biased region" description="Basic and acidic residues" evidence="2">
    <location>
        <begin position="260"/>
        <end position="281"/>
    </location>
</feature>
<dbReference type="GO" id="GO:0003723">
    <property type="term" value="F:RNA binding"/>
    <property type="evidence" value="ECO:0007669"/>
    <property type="project" value="UniProtKB-UniRule"/>
</dbReference>
<feature type="compositionally biased region" description="Polar residues" evidence="2">
    <location>
        <begin position="112"/>
        <end position="126"/>
    </location>
</feature>
<feature type="region of interest" description="Disordered" evidence="2">
    <location>
        <begin position="1"/>
        <end position="41"/>
    </location>
</feature>
<evidence type="ECO:0000259" key="3">
    <source>
        <dbReference type="PROSITE" id="PS50102"/>
    </source>
</evidence>
<organism evidence="4 5">
    <name type="scientific">Hymenolepis diminuta</name>
    <name type="common">Rat tapeworm</name>
    <dbReference type="NCBI Taxonomy" id="6216"/>
    <lineage>
        <taxon>Eukaryota</taxon>
        <taxon>Metazoa</taxon>
        <taxon>Spiralia</taxon>
        <taxon>Lophotrochozoa</taxon>
        <taxon>Platyhelminthes</taxon>
        <taxon>Cestoda</taxon>
        <taxon>Eucestoda</taxon>
        <taxon>Cyclophyllidea</taxon>
        <taxon>Hymenolepididae</taxon>
        <taxon>Hymenolepis</taxon>
    </lineage>
</organism>
<feature type="region of interest" description="Disordered" evidence="2">
    <location>
        <begin position="485"/>
        <end position="528"/>
    </location>
</feature>
<keyword evidence="5" id="KW-1185">Reference proteome</keyword>
<feature type="compositionally biased region" description="Acidic residues" evidence="2">
    <location>
        <begin position="378"/>
        <end position="387"/>
    </location>
</feature>
<feature type="compositionally biased region" description="Acidic residues" evidence="2">
    <location>
        <begin position="410"/>
        <end position="427"/>
    </location>
</feature>
<evidence type="ECO:0000256" key="2">
    <source>
        <dbReference type="SAM" id="MobiDB-lite"/>
    </source>
</evidence>
<evidence type="ECO:0000313" key="5">
    <source>
        <dbReference type="Proteomes" id="UP000321570"/>
    </source>
</evidence>
<feature type="compositionally biased region" description="Basic residues" evidence="2">
    <location>
        <begin position="128"/>
        <end position="139"/>
    </location>
</feature>
<dbReference type="AlphaFoldDB" id="A0A564XVK9"/>
<feature type="domain" description="RRM" evidence="3">
    <location>
        <begin position="682"/>
        <end position="755"/>
    </location>
</feature>
<reference evidence="4 5" key="1">
    <citation type="submission" date="2019-07" db="EMBL/GenBank/DDBJ databases">
        <authorList>
            <person name="Jastrzebski P J."/>
            <person name="Paukszto L."/>
            <person name="Jastrzebski P J."/>
        </authorList>
    </citation>
    <scope>NUCLEOTIDE SEQUENCE [LARGE SCALE GENOMIC DNA]</scope>
    <source>
        <strain evidence="4 5">WMS-il1</strain>
    </source>
</reference>
<dbReference type="CDD" id="cd00590">
    <property type="entry name" value="RRM_SF"/>
    <property type="match status" value="2"/>
</dbReference>
<dbReference type="Gene3D" id="3.30.70.330">
    <property type="match status" value="2"/>
</dbReference>
<dbReference type="SMART" id="SM00360">
    <property type="entry name" value="RRM"/>
    <property type="match status" value="2"/>
</dbReference>
<feature type="compositionally biased region" description="Acidic residues" evidence="2">
    <location>
        <begin position="907"/>
        <end position="920"/>
    </location>
</feature>
<dbReference type="Proteomes" id="UP000321570">
    <property type="component" value="Unassembled WGS sequence"/>
</dbReference>
<sequence length="975" mass="108003">MSRKSKVMKRALAAKANKKASNGSAVKPQVQGIKKSEKKEVKKSMLLKSIVDKSITVVSSPRATACSNKIEKRKHSKIREPVGTSEVNGDEHVAKTVSQSVVAANKSEEAQKQQTKQSALVISVTPSSKKRRNRKKKSKNNSISGQSTLIVQKKTENMSAEHKKVNGEQQKSVQPKPLLIIERSVSTEETSKKRRKRSRKRKSSTLSSQSESASQQPITKRRRLESGVVTTNNLSPASESSAKRPKHTAEEEVSSDSEPEPIHSDWRLNDVDNREGEKEVEASFSDDEVDLDTSEDDVDEEPVEFAEDSSDEEESSEDSEDSEESYFEEEGQDDQDESDEESDKENDLDSSRYILNGEYPESDDSEDEDFVPVKSSSDEEGTSEESQSEGSVQGSSVDDKEEDSSKFSEETSDEEVNFSDTYDFSEEDSIRHSEETSDEEGDSQEYDLSGVSSKFEDSRSGKSENSLLQSPDFFWYNEAAENGVDSSKYMSNDEYDSGKNSSKEDASGHNLNGEHVSSPKGSFTADSGISHHNEEKALIKESKKVERVKKSSEAVKSATTGNIRGSIKKFSLSNKSAILLEMKERTAEFGKRCLYVAPIPQDCTFDMIKRFIPKVRTCQFFTKPRSTKFRTYAFLEFADAETAEKERLSIMGRLFAGKSIRAEFRSKLRVFIGKTVSDIDFSRIIVTGLAPDVNQMDLKAIFSSAESVRLPRSNNFNLGHATINFVSDAVALDAFSQCHRYPLKAHPITVNFAFKQPSVKNNLTTTTTSAAVVAPSSTSSEAKKASLITQTRAERVGKVIVQQMKEDSETRSEKEEGKKSAFGLMELIEGSKKRTAAGNDDEGDDYSEEEVESGDENEESDGKDDNENDNDDESSENEGGESVDDDDDDDDNNDDMNNVEHGNNNEESSDAGDDDSEGETLDAQLEQVLQARKASAKALKSPGAKRNWKAAHTKKGTRPVGAMPKILPIPSRRRK</sequence>
<dbReference type="EMBL" id="CABIJS010000003">
    <property type="protein sequence ID" value="VUZ38608.1"/>
    <property type="molecule type" value="Genomic_DNA"/>
</dbReference>
<feature type="compositionally biased region" description="Basic and acidic residues" evidence="2">
    <location>
        <begin position="804"/>
        <end position="819"/>
    </location>
</feature>
<feature type="compositionally biased region" description="Basic and acidic residues" evidence="2">
    <location>
        <begin position="153"/>
        <end position="166"/>
    </location>
</feature>
<feature type="domain" description="RRM" evidence="3">
    <location>
        <begin position="592"/>
        <end position="667"/>
    </location>
</feature>